<dbReference type="EMBL" id="JRVJ01000021">
    <property type="protein sequence ID" value="KGM18171.1"/>
    <property type="molecule type" value="Genomic_DNA"/>
</dbReference>
<evidence type="ECO:0000313" key="1">
    <source>
        <dbReference type="EMBL" id="KGM18171.1"/>
    </source>
</evidence>
<evidence type="ECO:0000313" key="2">
    <source>
        <dbReference type="Proteomes" id="UP000030145"/>
    </source>
</evidence>
<dbReference type="InterPro" id="IPR011204">
    <property type="entry name" value="Virulence_RhuM-like"/>
</dbReference>
<evidence type="ECO:0008006" key="3">
    <source>
        <dbReference type="Google" id="ProtNLM"/>
    </source>
</evidence>
<name>A0A0A2DMN6_9CORY</name>
<protein>
    <recommendedName>
        <fullName evidence="3">2-hydroxyacid dehydrogenase</fullName>
    </recommendedName>
</protein>
<dbReference type="Pfam" id="PF13310">
    <property type="entry name" value="Virulence_RhuM"/>
    <property type="match status" value="1"/>
</dbReference>
<dbReference type="PANTHER" id="PTHR35810:SF1">
    <property type="entry name" value="CYTOPLASMIC PROTEIN"/>
    <property type="match status" value="1"/>
</dbReference>
<dbReference type="Proteomes" id="UP000030145">
    <property type="component" value="Unassembled WGS sequence"/>
</dbReference>
<dbReference type="PANTHER" id="PTHR35810">
    <property type="entry name" value="CYTOPLASMIC PROTEIN-RELATED"/>
    <property type="match status" value="1"/>
</dbReference>
<dbReference type="RefSeq" id="WP_035115789.1">
    <property type="nucleotide sequence ID" value="NZ_CP047046.1"/>
</dbReference>
<sequence>MTTNDKHDQIAIYTTEDGAAQVRLQLKDGTAWLTQKQMSELFNVGVSSISKHLKNTFDEGELNRESTVARLENVGVEQGRTVTRTIEHYNLDAILAVGYRVRGQRGTQFRKWATEVLREYLVKGFAMDDQRLKNDGIDTHFDELLERIREIRASERQMFRKVLDVITATSDDYHEVKDYKSVKNFFAGIQNRLHYATHGKTAAELIWERADNTQPNAGLTTWDGEKPHKKDMITAKNYLHEDEAKRMNRLTSMFLDYAEDQAEMRKTLLLEDWVKKTDAWLVFNERQVLQGFGTRKMTQAQNKALSEWDAYQRRLDNEVNEIDMRQLESEVRELNKKQHRGER</sequence>
<dbReference type="PIRSF" id="PIRSF015268">
    <property type="entry name" value="Virulence_RhuM"/>
    <property type="match status" value="1"/>
</dbReference>
<dbReference type="AlphaFoldDB" id="A0A0A2DMN6"/>
<proteinExistence type="predicted"/>
<organism evidence="1 2">
    <name type="scientific">Corynebacterium auriscanis</name>
    <dbReference type="NCBI Taxonomy" id="99807"/>
    <lineage>
        <taxon>Bacteria</taxon>
        <taxon>Bacillati</taxon>
        <taxon>Actinomycetota</taxon>
        <taxon>Actinomycetes</taxon>
        <taxon>Mycobacteriales</taxon>
        <taxon>Corynebacteriaceae</taxon>
        <taxon>Corynebacterium</taxon>
    </lineage>
</organism>
<comment type="caution">
    <text evidence="1">The sequence shown here is derived from an EMBL/GenBank/DDBJ whole genome shotgun (WGS) entry which is preliminary data.</text>
</comment>
<dbReference type="GeneID" id="300553337"/>
<reference evidence="1 2" key="1">
    <citation type="submission" date="2014-10" db="EMBL/GenBank/DDBJ databases">
        <title>Whole Genome sequence of Corynebacterium auriscanis strain CIP 106629.</title>
        <authorList>
            <person name="Hassan S.S."/>
            <person name="Jamal S.B."/>
            <person name="Tiwari S."/>
            <person name="Oliveira L.D.C."/>
            <person name="Souza F."/>
            <person name="Mariano D.C."/>
            <person name="Almeida S."/>
            <person name="Dorella F."/>
            <person name="Pereira F."/>
            <person name="Carvalho A."/>
            <person name="Leal C.A."/>
            <person name="Soares S.D.C."/>
            <person name="Figueiredo H.C."/>
            <person name="Silva A."/>
            <person name="Azevedo V.A."/>
        </authorList>
    </citation>
    <scope>NUCLEOTIDE SEQUENCE [LARGE SCALE GENOMIC DNA]</scope>
    <source>
        <strain evidence="1 2">CIP 106629</strain>
    </source>
</reference>
<gene>
    <name evidence="1" type="ORF">MA47_09860</name>
</gene>
<accession>A0A0A2DMN6</accession>
<keyword evidence="2" id="KW-1185">Reference proteome</keyword>